<evidence type="ECO:0000256" key="1">
    <source>
        <dbReference type="SAM" id="SignalP"/>
    </source>
</evidence>
<dbReference type="InterPro" id="IPR007969">
    <property type="entry name" value="DUF732"/>
</dbReference>
<accession>A0A1X0G3V4</accession>
<reference evidence="3" key="3">
    <citation type="submission" date="2020-02" db="EMBL/GenBank/DDBJ databases">
        <authorList>
            <person name="Matsumoto Y."/>
            <person name="Motooka D."/>
            <person name="Nakamura S."/>
        </authorList>
    </citation>
    <scope>NUCLEOTIDE SEQUENCE</scope>
    <source>
        <strain evidence="3">JCM 18113</strain>
    </source>
</reference>
<protein>
    <recommendedName>
        <fullName evidence="2">DUF732 domain-containing protein</fullName>
    </recommendedName>
</protein>
<evidence type="ECO:0000313" key="3">
    <source>
        <dbReference type="EMBL" id="BBY41682.1"/>
    </source>
</evidence>
<reference evidence="4 5" key="1">
    <citation type="submission" date="2017-02" db="EMBL/GenBank/DDBJ databases">
        <title>The new phylogeny of genus Mycobacterium.</title>
        <authorList>
            <person name="Tortoli E."/>
            <person name="Trovato A."/>
            <person name="Cirillo D.M."/>
        </authorList>
    </citation>
    <scope>NUCLEOTIDE SEQUENCE [LARGE SCALE GENOMIC DNA]</scope>
    <source>
        <strain evidence="4 5">DSM 45255</strain>
    </source>
</reference>
<dbReference type="AlphaFoldDB" id="A0A1X0G3V4"/>
<dbReference type="EMBL" id="MVHW01000002">
    <property type="protein sequence ID" value="ORB08713.1"/>
    <property type="molecule type" value="Genomic_DNA"/>
</dbReference>
<dbReference type="Pfam" id="PF05305">
    <property type="entry name" value="DUF732"/>
    <property type="match status" value="1"/>
</dbReference>
<sequence>MRSVITLVGVAASALLIATAAPARADGASYIQYLNDHNIFVPGINDAVRISRGSQVCVSLHNGMTPQQIIDANPIVYFDLRGVIDAAQHELCPDTLH</sequence>
<dbReference type="Proteomes" id="UP000192760">
    <property type="component" value="Unassembled WGS sequence"/>
</dbReference>
<name>A0A1X0G3V4_MYCNT</name>
<keyword evidence="6" id="KW-1185">Reference proteome</keyword>
<keyword evidence="1" id="KW-0732">Signal</keyword>
<feature type="signal peptide" evidence="1">
    <location>
        <begin position="1"/>
        <end position="25"/>
    </location>
</feature>
<gene>
    <name evidence="4" type="ORF">BST30_01880</name>
    <name evidence="3" type="ORF">MMAN_58160</name>
</gene>
<evidence type="ECO:0000313" key="4">
    <source>
        <dbReference type="EMBL" id="ORB08713.1"/>
    </source>
</evidence>
<dbReference type="Proteomes" id="UP000465812">
    <property type="component" value="Chromosome"/>
</dbReference>
<proteinExistence type="predicted"/>
<feature type="chain" id="PRO_5012619839" description="DUF732 domain-containing protein" evidence="1">
    <location>
        <begin position="26"/>
        <end position="97"/>
    </location>
</feature>
<dbReference type="EMBL" id="AP022590">
    <property type="protein sequence ID" value="BBY41682.1"/>
    <property type="molecule type" value="Genomic_DNA"/>
</dbReference>
<organism evidence="4 5">
    <name type="scientific">Mycobacterium mantenii</name>
    <dbReference type="NCBI Taxonomy" id="560555"/>
    <lineage>
        <taxon>Bacteria</taxon>
        <taxon>Bacillati</taxon>
        <taxon>Actinomycetota</taxon>
        <taxon>Actinomycetes</taxon>
        <taxon>Mycobacteriales</taxon>
        <taxon>Mycobacteriaceae</taxon>
        <taxon>Mycobacterium</taxon>
        <taxon>Mycobacterium avium complex (MAC)</taxon>
    </lineage>
</organism>
<evidence type="ECO:0000259" key="2">
    <source>
        <dbReference type="Pfam" id="PF05305"/>
    </source>
</evidence>
<dbReference type="RefSeq" id="WP_083092752.1">
    <property type="nucleotide sequence ID" value="NZ_AP022590.1"/>
</dbReference>
<feature type="domain" description="DUF732" evidence="2">
    <location>
        <begin position="26"/>
        <end position="94"/>
    </location>
</feature>
<evidence type="ECO:0000313" key="5">
    <source>
        <dbReference type="Proteomes" id="UP000192760"/>
    </source>
</evidence>
<evidence type="ECO:0000313" key="6">
    <source>
        <dbReference type="Proteomes" id="UP000465812"/>
    </source>
</evidence>
<reference evidence="3 6" key="2">
    <citation type="journal article" date="2019" name="Emerg. Microbes Infect.">
        <title>Comprehensive subspecies identification of 175 nontuberculous mycobacteria species based on 7547 genomic profiles.</title>
        <authorList>
            <person name="Matsumoto Y."/>
            <person name="Kinjo T."/>
            <person name="Motooka D."/>
            <person name="Nabeya D."/>
            <person name="Jung N."/>
            <person name="Uechi K."/>
            <person name="Horii T."/>
            <person name="Iida T."/>
            <person name="Fujita J."/>
            <person name="Nakamura S."/>
        </authorList>
    </citation>
    <scope>NUCLEOTIDE SEQUENCE [LARGE SCALE GENOMIC DNA]</scope>
    <source>
        <strain evidence="3 6">JCM 18113</strain>
    </source>
</reference>